<dbReference type="Proteomes" id="UP000664332">
    <property type="component" value="Unassembled WGS sequence"/>
</dbReference>
<gene>
    <name evidence="1" type="ORF">JZY06_03765</name>
</gene>
<proteinExistence type="predicted"/>
<dbReference type="Pfam" id="PF07799">
    <property type="entry name" value="DUF1643"/>
    <property type="match status" value="1"/>
</dbReference>
<keyword evidence="2" id="KW-1185">Reference proteome</keyword>
<sequence>MSNSKEEPDKLPIGQRRAAMRDHLRACGVNGALAAWGDDEEGDDEEDVTVYPADPETQRVRWFLRKTYPGNDSGKNYLFIGMNPSTATDLDDGNDATTEKILSHFRPHARSIAIVNLFSFVCTKSGEMADLLRKEEPAVREFTELSTEGLGKLLDAVLPTIDVVVPMWGTARGEDHAWKRQAAQAALEKIRQWKEAPSHREVLYFRPTYPTHPQYWSGINSGNIRSCFPEANLDELEKDAGGDSGRD</sequence>
<organism evidence="1 2">
    <name type="scientific">Corynebacterium mendelii</name>
    <dbReference type="NCBI Taxonomy" id="2765362"/>
    <lineage>
        <taxon>Bacteria</taxon>
        <taxon>Bacillati</taxon>
        <taxon>Actinomycetota</taxon>
        <taxon>Actinomycetes</taxon>
        <taxon>Mycobacteriales</taxon>
        <taxon>Corynebacteriaceae</taxon>
        <taxon>Corynebacterium</taxon>
    </lineage>
</organism>
<comment type="caution">
    <text evidence="1">The sequence shown here is derived from an EMBL/GenBank/DDBJ whole genome shotgun (WGS) entry which is preliminary data.</text>
</comment>
<dbReference type="InterPro" id="IPR012441">
    <property type="entry name" value="DUF1643"/>
</dbReference>
<accession>A0A939E1H5</accession>
<protein>
    <submittedName>
        <fullName evidence="1">DUF1643 domain-containing protein</fullName>
    </submittedName>
</protein>
<dbReference type="AlphaFoldDB" id="A0A939E1H5"/>
<dbReference type="RefSeq" id="WP_207118477.1">
    <property type="nucleotide sequence ID" value="NZ_JAFLEQ010000008.1"/>
</dbReference>
<evidence type="ECO:0000313" key="1">
    <source>
        <dbReference type="EMBL" id="MBN9643742.1"/>
    </source>
</evidence>
<reference evidence="1" key="1">
    <citation type="submission" date="2021-03" db="EMBL/GenBank/DDBJ databases">
        <authorList>
            <person name="Sun Q."/>
        </authorList>
    </citation>
    <scope>NUCLEOTIDE SEQUENCE</scope>
    <source>
        <strain evidence="1">CCM 8862</strain>
    </source>
</reference>
<dbReference type="EMBL" id="JAFLEQ010000008">
    <property type="protein sequence ID" value="MBN9643742.1"/>
    <property type="molecule type" value="Genomic_DNA"/>
</dbReference>
<name>A0A939E1H5_9CORY</name>
<evidence type="ECO:0000313" key="2">
    <source>
        <dbReference type="Proteomes" id="UP000664332"/>
    </source>
</evidence>